<dbReference type="InterPro" id="IPR002931">
    <property type="entry name" value="Transglutaminase-like"/>
</dbReference>
<evidence type="ECO:0000259" key="1">
    <source>
        <dbReference type="SMART" id="SM00460"/>
    </source>
</evidence>
<organism evidence="2 3">
    <name type="scientific">Pseudoduganella rivuli</name>
    <dbReference type="NCBI Taxonomy" id="2666085"/>
    <lineage>
        <taxon>Bacteria</taxon>
        <taxon>Pseudomonadati</taxon>
        <taxon>Pseudomonadota</taxon>
        <taxon>Betaproteobacteria</taxon>
        <taxon>Burkholderiales</taxon>
        <taxon>Oxalobacteraceae</taxon>
        <taxon>Telluria group</taxon>
        <taxon>Pseudoduganella</taxon>
    </lineage>
</organism>
<evidence type="ECO:0000313" key="2">
    <source>
        <dbReference type="EMBL" id="MRV71008.1"/>
    </source>
</evidence>
<comment type="caution">
    <text evidence="2">The sequence shown here is derived from an EMBL/GenBank/DDBJ whole genome shotgun (WGS) entry which is preliminary data.</text>
</comment>
<reference evidence="2 3" key="1">
    <citation type="submission" date="2019-11" db="EMBL/GenBank/DDBJ databases">
        <title>Novel species isolated from a subtropical stream in China.</title>
        <authorList>
            <person name="Lu H."/>
        </authorList>
    </citation>
    <scope>NUCLEOTIDE SEQUENCE [LARGE SCALE GENOMIC DNA]</scope>
    <source>
        <strain evidence="2 3">FT92W</strain>
    </source>
</reference>
<sequence length="212" mass="23149">MTPYLAHTSWIDGDHPDVAAKAAALAEGAASLEQVAQRCFEFVRDDIRHSWDYQSNPVTCRASDVLKHGTGYCYAKSHLLAALLRANGIPAALCYQRLAVGTEGPPYCLHGLNAVWLEPYGWYRIDARGNKPGVDARFAPPLEQLAFPIVAPDERDLPEIWAEPLQVVVDALTRHSTVQAVAENLPDVNLMPSIKPLADRAVWADAGIDKAA</sequence>
<dbReference type="Gene3D" id="3.10.620.30">
    <property type="match status" value="1"/>
</dbReference>
<dbReference type="PANTHER" id="PTHR33490:SF3">
    <property type="entry name" value="CONSERVED INTEGRAL MEMBRANE PROTEIN"/>
    <property type="match status" value="1"/>
</dbReference>
<dbReference type="SUPFAM" id="SSF54001">
    <property type="entry name" value="Cysteine proteinases"/>
    <property type="match status" value="1"/>
</dbReference>
<gene>
    <name evidence="2" type="ORF">GJ700_04640</name>
</gene>
<keyword evidence="3" id="KW-1185">Reference proteome</keyword>
<protein>
    <submittedName>
        <fullName evidence="2">Cro/Cl family transcriptional regulator</fullName>
    </submittedName>
</protein>
<dbReference type="InterPro" id="IPR038765">
    <property type="entry name" value="Papain-like_cys_pep_sf"/>
</dbReference>
<dbReference type="SMART" id="SM00460">
    <property type="entry name" value="TGc"/>
    <property type="match status" value="1"/>
</dbReference>
<accession>A0A7X2IJT5</accession>
<dbReference type="Pfam" id="PF01841">
    <property type="entry name" value="Transglut_core"/>
    <property type="match status" value="1"/>
</dbReference>
<dbReference type="AlphaFoldDB" id="A0A7X2IJT5"/>
<name>A0A7X2IJT5_9BURK</name>
<dbReference type="PANTHER" id="PTHR33490">
    <property type="entry name" value="BLR5614 PROTEIN-RELATED"/>
    <property type="match status" value="1"/>
</dbReference>
<proteinExistence type="predicted"/>
<dbReference type="Proteomes" id="UP000446768">
    <property type="component" value="Unassembled WGS sequence"/>
</dbReference>
<feature type="domain" description="Transglutaminase-like" evidence="1">
    <location>
        <begin position="65"/>
        <end position="129"/>
    </location>
</feature>
<evidence type="ECO:0000313" key="3">
    <source>
        <dbReference type="Proteomes" id="UP000446768"/>
    </source>
</evidence>
<dbReference type="RefSeq" id="WP_154371465.1">
    <property type="nucleotide sequence ID" value="NZ_WKJJ01000002.1"/>
</dbReference>
<dbReference type="EMBL" id="WKJJ01000002">
    <property type="protein sequence ID" value="MRV71008.1"/>
    <property type="molecule type" value="Genomic_DNA"/>
</dbReference>